<dbReference type="OrthoDB" id="439808at2759"/>
<evidence type="ECO:0008006" key="4">
    <source>
        <dbReference type="Google" id="ProtNLM"/>
    </source>
</evidence>
<evidence type="ECO:0000313" key="3">
    <source>
        <dbReference type="Proteomes" id="UP000807769"/>
    </source>
</evidence>
<organism evidence="2 3">
    <name type="scientific">Suillus subaureus</name>
    <dbReference type="NCBI Taxonomy" id="48587"/>
    <lineage>
        <taxon>Eukaryota</taxon>
        <taxon>Fungi</taxon>
        <taxon>Dikarya</taxon>
        <taxon>Basidiomycota</taxon>
        <taxon>Agaricomycotina</taxon>
        <taxon>Agaricomycetes</taxon>
        <taxon>Agaricomycetidae</taxon>
        <taxon>Boletales</taxon>
        <taxon>Suillineae</taxon>
        <taxon>Suillaceae</taxon>
        <taxon>Suillus</taxon>
    </lineage>
</organism>
<protein>
    <recommendedName>
        <fullName evidence="4">RRM domain-containing protein</fullName>
    </recommendedName>
</protein>
<dbReference type="InterPro" id="IPR035979">
    <property type="entry name" value="RBD_domain_sf"/>
</dbReference>
<evidence type="ECO:0000313" key="2">
    <source>
        <dbReference type="EMBL" id="KAG1811158.1"/>
    </source>
</evidence>
<dbReference type="AlphaFoldDB" id="A0A9P7JAG2"/>
<keyword evidence="1" id="KW-1133">Transmembrane helix</keyword>
<feature type="transmembrane region" description="Helical" evidence="1">
    <location>
        <begin position="199"/>
        <end position="218"/>
    </location>
</feature>
<comment type="caution">
    <text evidence="2">The sequence shown here is derived from an EMBL/GenBank/DDBJ whole genome shotgun (WGS) entry which is preliminary data.</text>
</comment>
<keyword evidence="1" id="KW-0472">Membrane</keyword>
<dbReference type="Proteomes" id="UP000807769">
    <property type="component" value="Unassembled WGS sequence"/>
</dbReference>
<evidence type="ECO:0000256" key="1">
    <source>
        <dbReference type="SAM" id="Phobius"/>
    </source>
</evidence>
<dbReference type="GO" id="GO:0003676">
    <property type="term" value="F:nucleic acid binding"/>
    <property type="evidence" value="ECO:0007669"/>
    <property type="project" value="InterPro"/>
</dbReference>
<reference evidence="2" key="1">
    <citation type="journal article" date="2020" name="New Phytol.">
        <title>Comparative genomics reveals dynamic genome evolution in host specialist ectomycorrhizal fungi.</title>
        <authorList>
            <person name="Lofgren L.A."/>
            <person name="Nguyen N.H."/>
            <person name="Vilgalys R."/>
            <person name="Ruytinx J."/>
            <person name="Liao H.L."/>
            <person name="Branco S."/>
            <person name="Kuo A."/>
            <person name="LaButti K."/>
            <person name="Lipzen A."/>
            <person name="Andreopoulos W."/>
            <person name="Pangilinan J."/>
            <person name="Riley R."/>
            <person name="Hundley H."/>
            <person name="Na H."/>
            <person name="Barry K."/>
            <person name="Grigoriev I.V."/>
            <person name="Stajich J.E."/>
            <person name="Kennedy P.G."/>
        </authorList>
    </citation>
    <scope>NUCLEOTIDE SEQUENCE</scope>
    <source>
        <strain evidence="2">MN1</strain>
    </source>
</reference>
<keyword evidence="1" id="KW-0812">Transmembrane</keyword>
<dbReference type="SUPFAM" id="SSF54928">
    <property type="entry name" value="RNA-binding domain, RBD"/>
    <property type="match status" value="1"/>
</dbReference>
<proteinExistence type="predicted"/>
<dbReference type="RefSeq" id="XP_041189818.1">
    <property type="nucleotide sequence ID" value="XM_041340685.1"/>
</dbReference>
<gene>
    <name evidence="2" type="ORF">BJ212DRAFT_1483821</name>
</gene>
<keyword evidence="3" id="KW-1185">Reference proteome</keyword>
<name>A0A9P7JAG2_9AGAM</name>
<accession>A0A9P7JAG2</accession>
<dbReference type="GeneID" id="64634701"/>
<sequence length="228" mass="25055">MLSNLGRYGEPTAFSVDPYSDAYNAPAPATAHQKPETGTPPHHAIILRRSPPPEKPTCSNCMLHMFFSWFAKRLWGKEGSQSSSFGVFGLSIRTQERDLDEFPRFGRVEKSQLFTTRGAEEATRCIQQLNGVEPNGRRTRVDYSVTDRSPHQSLANIWDIVARLGTPIQAQVTTLTTVTHMVTAITVVPNAIRIGTPTVVTAMIGAIIAVLVVTHLITGARELLQESS</sequence>
<dbReference type="EMBL" id="JABBWG010000030">
    <property type="protein sequence ID" value="KAG1811158.1"/>
    <property type="molecule type" value="Genomic_DNA"/>
</dbReference>